<comment type="caution">
    <text evidence="7">The sequence shown here is derived from an EMBL/GenBank/DDBJ whole genome shotgun (WGS) entry which is preliminary data.</text>
</comment>
<keyword evidence="8" id="KW-1185">Reference proteome</keyword>
<protein>
    <submittedName>
        <fullName evidence="7">G2976 protein</fullName>
    </submittedName>
</protein>
<dbReference type="Proteomes" id="UP001497392">
    <property type="component" value="Unassembled WGS sequence"/>
</dbReference>
<evidence type="ECO:0000313" key="7">
    <source>
        <dbReference type="EMBL" id="CAL5220886.1"/>
    </source>
</evidence>
<keyword evidence="2" id="KW-0328">Glycosyltransferase</keyword>
<organism evidence="7 8">
    <name type="scientific">Coccomyxa viridis</name>
    <dbReference type="NCBI Taxonomy" id="1274662"/>
    <lineage>
        <taxon>Eukaryota</taxon>
        <taxon>Viridiplantae</taxon>
        <taxon>Chlorophyta</taxon>
        <taxon>core chlorophytes</taxon>
        <taxon>Trebouxiophyceae</taxon>
        <taxon>Trebouxiophyceae incertae sedis</taxon>
        <taxon>Coccomyxaceae</taxon>
        <taxon>Coccomyxa</taxon>
    </lineage>
</organism>
<keyword evidence="3" id="KW-0808">Transferase</keyword>
<gene>
    <name evidence="7" type="primary">g2976</name>
    <name evidence="7" type="ORF">VP750_LOCUS2545</name>
</gene>
<comment type="subcellular location">
    <subcellularLocation>
        <location evidence="1">Membrane</location>
        <topology evidence="1">Single-pass type II membrane protein</topology>
    </subcellularLocation>
</comment>
<evidence type="ECO:0000313" key="8">
    <source>
        <dbReference type="Proteomes" id="UP001497392"/>
    </source>
</evidence>
<dbReference type="PANTHER" id="PTHR31042">
    <property type="entry name" value="CORE-2/I-BRANCHING BETA-1,6-N-ACETYLGLUCOSAMINYLTRANSFERASE FAMILY PROTEIN-RELATED"/>
    <property type="match status" value="1"/>
</dbReference>
<dbReference type="PANTHER" id="PTHR31042:SF145">
    <property type="entry name" value="CORE-2_I-BRANCHING BETA-1,6-N-ACETYLGLUCOSAMINYLTRANSFERASE FAMILY PROTEIN"/>
    <property type="match status" value="1"/>
</dbReference>
<evidence type="ECO:0000256" key="1">
    <source>
        <dbReference type="ARBA" id="ARBA00004606"/>
    </source>
</evidence>
<evidence type="ECO:0000256" key="2">
    <source>
        <dbReference type="ARBA" id="ARBA00022676"/>
    </source>
</evidence>
<proteinExistence type="predicted"/>
<dbReference type="Pfam" id="PF02485">
    <property type="entry name" value="Branch"/>
    <property type="match status" value="1"/>
</dbReference>
<dbReference type="EMBL" id="CAXHTA020000004">
    <property type="protein sequence ID" value="CAL5220886.1"/>
    <property type="molecule type" value="Genomic_DNA"/>
</dbReference>
<evidence type="ECO:0000256" key="5">
    <source>
        <dbReference type="ARBA" id="ARBA00023180"/>
    </source>
</evidence>
<name>A0ABP1FNB8_9CHLO</name>
<keyword evidence="5" id="KW-0325">Glycoprotein</keyword>
<feature type="region of interest" description="Disordered" evidence="6">
    <location>
        <begin position="441"/>
        <end position="463"/>
    </location>
</feature>
<evidence type="ECO:0000256" key="4">
    <source>
        <dbReference type="ARBA" id="ARBA00023136"/>
    </source>
</evidence>
<dbReference type="InterPro" id="IPR003406">
    <property type="entry name" value="Glyco_trans_14"/>
</dbReference>
<dbReference type="InterPro" id="IPR044174">
    <property type="entry name" value="BC10-like"/>
</dbReference>
<evidence type="ECO:0000256" key="6">
    <source>
        <dbReference type="SAM" id="MobiDB-lite"/>
    </source>
</evidence>
<sequence length="463" mass="51829">MSQPFQSILAQKKQREISGLNGSSMHAIEVRKRPVATIVAAAAVVAPLLVPQEVAMMFMSKAELFHEPSWALWFQYAAGLLPVSVLRAHPEDGEGQCSAERLELAQRYCSNPHGAAVLQRQHLFSVYAHPLPDFGSFPEESIFHGREIPERIPVSWGAHELVEVARNLMREALKDPLNRKFILLSESGLPLYPPTTTYLQLMQENKSRLDSCGRGVTDPARLEGHMEEKLRRHWRKSSQWFALTRKHAELVVRDTELLPTFRQHCHSGFDEDLNRWRTCYSDEHYVATLIAYLQLGHETDCIGRLVSADWSSDRPSHPKSYTPMEVSAETSSVGAFVRAGSVSIRDTAQQACSWSSYNTSALTYGCALLARKFPSDTASAAQHLLASCSSSLKITNDGDCDESAEEITHQRDCGVGAHIGRRMLHVSKDAWLQHLIDQSERGGGEEHAVGRQRPIPAWLEDRT</sequence>
<keyword evidence="4" id="KW-0472">Membrane</keyword>
<accession>A0ABP1FNB8</accession>
<reference evidence="7 8" key="1">
    <citation type="submission" date="2024-06" db="EMBL/GenBank/DDBJ databases">
        <authorList>
            <person name="Kraege A."/>
            <person name="Thomma B."/>
        </authorList>
    </citation>
    <scope>NUCLEOTIDE SEQUENCE [LARGE SCALE GENOMIC DNA]</scope>
</reference>
<evidence type="ECO:0000256" key="3">
    <source>
        <dbReference type="ARBA" id="ARBA00022679"/>
    </source>
</evidence>